<dbReference type="AlphaFoldDB" id="U3CF75"/>
<evidence type="ECO:0000256" key="1">
    <source>
        <dbReference type="SAM" id="Phobius"/>
    </source>
</evidence>
<dbReference type="OrthoDB" id="5293418at2"/>
<reference evidence="3 4" key="1">
    <citation type="submission" date="2013-09" db="EMBL/GenBank/DDBJ databases">
        <title>Whole genome shotgun sequence of Vibrio ezurae NBRC 102218.</title>
        <authorList>
            <person name="Yoshida I."/>
            <person name="Hosoyama A."/>
            <person name="Numata M."/>
            <person name="Hashimoto M."/>
            <person name="Hosoyama Y."/>
            <person name="Tsuchikane K."/>
            <person name="Noguchi M."/>
            <person name="Hirakata S."/>
            <person name="Ichikawa N."/>
            <person name="Ohji S."/>
            <person name="Yamazoe A."/>
            <person name="Fujita N."/>
        </authorList>
    </citation>
    <scope>NUCLEOTIDE SEQUENCE [LARGE SCALE GENOMIC DNA]</scope>
    <source>
        <strain evidence="3 4">NBRC 102218</strain>
    </source>
</reference>
<evidence type="ECO:0000313" key="3">
    <source>
        <dbReference type="EMBL" id="GAD79889.1"/>
    </source>
</evidence>
<keyword evidence="1" id="KW-0472">Membrane</keyword>
<feature type="transmembrane region" description="Helical" evidence="1">
    <location>
        <begin position="322"/>
        <end position="341"/>
    </location>
</feature>
<dbReference type="PANTHER" id="PTHR40940">
    <property type="entry name" value="PROTEIN BATD-RELATED"/>
    <property type="match status" value="1"/>
</dbReference>
<evidence type="ECO:0000256" key="2">
    <source>
        <dbReference type="SAM" id="SignalP"/>
    </source>
</evidence>
<dbReference type="RefSeq" id="WP_021713597.1">
    <property type="nucleotide sequence ID" value="NZ_BATM01000021.1"/>
</dbReference>
<comment type="caution">
    <text evidence="3">The sequence shown here is derived from an EMBL/GenBank/DDBJ whole genome shotgun (WGS) entry which is preliminary data.</text>
</comment>
<dbReference type="STRING" id="1219080.VEZ01S_21_00120"/>
<dbReference type="Proteomes" id="UP000016562">
    <property type="component" value="Unassembled WGS sequence"/>
</dbReference>
<dbReference type="eggNOG" id="ENOG5031P6N">
    <property type="taxonomic scope" value="Bacteria"/>
</dbReference>
<evidence type="ECO:0008006" key="5">
    <source>
        <dbReference type="Google" id="ProtNLM"/>
    </source>
</evidence>
<evidence type="ECO:0000313" key="4">
    <source>
        <dbReference type="Proteomes" id="UP000016562"/>
    </source>
</evidence>
<dbReference type="Pfam" id="PF13584">
    <property type="entry name" value="BatD"/>
    <property type="match status" value="1"/>
</dbReference>
<keyword evidence="4" id="KW-1185">Reference proteome</keyword>
<keyword evidence="1" id="KW-0812">Transmembrane</keyword>
<proteinExistence type="predicted"/>
<dbReference type="PANTHER" id="PTHR40940:SF1">
    <property type="entry name" value="PROTEIN BATD"/>
    <property type="match status" value="1"/>
</dbReference>
<keyword evidence="2" id="KW-0732">Signal</keyword>
<dbReference type="EMBL" id="BATM01000021">
    <property type="protein sequence ID" value="GAD79889.1"/>
    <property type="molecule type" value="Genomic_DNA"/>
</dbReference>
<keyword evidence="1" id="KW-1133">Transmembrane helix</keyword>
<sequence length="449" mass="50077">MKTNNHTFQSYKSKWRLWVLALTLLIATGSSYANDIQAFIDDNTLTLSVEIAHENDNIAPKQQVLANVILSSRQPFENEMVVPYFDIANAVVKKDEQKIARSVKTIAGEKWYTQTAKLYIYPLTKGQFTIPSFKVDVSLKNDENSDAQLTGSITSKEATFNVAMPAALKGVTDFITGTDATFRLSTDTPNSDSASYAVGDAVVLTYQLKVKNSHMMLLPDLVMPDISSVEAYSKPPAKENVFDRLSKRNTAVLTQDVTLVFQQAGKLVIPPQTIKWWDTKSNQLQSLTTEPMQLQIGDSSAVLMQNNSSEVLAQFFSEYGKLILVLVSITIISAVIIARYTRRSTAEPSAKPPIKTDIQSEIKHYHCAIEKQHFTEAVDHLYKIAGNRTFNEKLDKEATKLWQQLLSDSFSDTIKTSPLSAQQAKTLLNAVLSNQSKPHSDAFNWQLNP</sequence>
<dbReference type="InterPro" id="IPR025738">
    <property type="entry name" value="BatD"/>
</dbReference>
<feature type="signal peptide" evidence="2">
    <location>
        <begin position="1"/>
        <end position="33"/>
    </location>
</feature>
<organism evidence="3 4">
    <name type="scientific">Vibrio ezurae NBRC 102218</name>
    <dbReference type="NCBI Taxonomy" id="1219080"/>
    <lineage>
        <taxon>Bacteria</taxon>
        <taxon>Pseudomonadati</taxon>
        <taxon>Pseudomonadota</taxon>
        <taxon>Gammaproteobacteria</taxon>
        <taxon>Vibrionales</taxon>
        <taxon>Vibrionaceae</taxon>
        <taxon>Vibrio</taxon>
    </lineage>
</organism>
<protein>
    <recommendedName>
        <fullName evidence="5">BatD protein</fullName>
    </recommendedName>
</protein>
<gene>
    <name evidence="3" type="ORF">VEZ01S_21_00120</name>
</gene>
<feature type="chain" id="PRO_5004640994" description="BatD protein" evidence="2">
    <location>
        <begin position="34"/>
        <end position="449"/>
    </location>
</feature>
<name>U3CF75_9VIBR</name>
<accession>U3CF75</accession>